<protein>
    <submittedName>
        <fullName evidence="1">Uncharacterized protein</fullName>
    </submittedName>
</protein>
<proteinExistence type="predicted"/>
<dbReference type="RefSeq" id="WP_320741568.1">
    <property type="nucleotide sequence ID" value="NZ_JAZKLI010000002.1"/>
</dbReference>
<organism evidence="1 2">
    <name type="scientific">Lelliottia amnigena</name>
    <name type="common">Enterobacter amnigenus</name>
    <dbReference type="NCBI Taxonomy" id="61646"/>
    <lineage>
        <taxon>Bacteria</taxon>
        <taxon>Pseudomonadati</taxon>
        <taxon>Pseudomonadota</taxon>
        <taxon>Gammaproteobacteria</taxon>
        <taxon>Enterobacterales</taxon>
        <taxon>Enterobacteriaceae</taxon>
        <taxon>Lelliottia</taxon>
    </lineage>
</organism>
<evidence type="ECO:0000313" key="2">
    <source>
        <dbReference type="Proteomes" id="UP001335910"/>
    </source>
</evidence>
<keyword evidence="2" id="KW-1185">Reference proteome</keyword>
<reference evidence="1 2" key="1">
    <citation type="submission" date="2023-10" db="EMBL/GenBank/DDBJ databases">
        <title>Wastewater isolates of ESBL- and carbapenemase-producing Gram-negative bacteria from New Zealand.</title>
        <authorList>
            <person name="Straub C."/>
            <person name="Weaver L."/>
            <person name="Cornelius A."/>
            <person name="Mcgill E."/>
            <person name="Dyet K."/>
            <person name="White L."/>
            <person name="Pattis I."/>
        </authorList>
    </citation>
    <scope>NUCLEOTIDE SEQUENCE [LARGE SCALE GENOMIC DNA]</scope>
    <source>
        <strain evidence="1 2">ESBL35</strain>
    </source>
</reference>
<dbReference type="Proteomes" id="UP001335910">
    <property type="component" value="Unassembled WGS sequence"/>
</dbReference>
<dbReference type="EMBL" id="JAZKLI010000002">
    <property type="protein sequence ID" value="MEE9686109.1"/>
    <property type="molecule type" value="Genomic_DNA"/>
</dbReference>
<sequence length="107" mass="11880">MMAHYLQGKIQAEQGERYPAAVQECDARTPEPVGARKVASDLKQGDYSFDEARFALLAFRCRVSRKIPALIHSDISQIALEGVRFAQRNRGDIIAGTEHPEGDPGQR</sequence>
<comment type="caution">
    <text evidence="1">The sequence shown here is derived from an EMBL/GenBank/DDBJ whole genome shotgun (WGS) entry which is preliminary data.</text>
</comment>
<name>A0ABU7UGR4_LELAM</name>
<accession>A0ABU7UGR4</accession>
<evidence type="ECO:0000313" key="1">
    <source>
        <dbReference type="EMBL" id="MEE9686109.1"/>
    </source>
</evidence>
<gene>
    <name evidence="1" type="ORF">V4839_21975</name>
</gene>